<organism evidence="1 2">
    <name type="scientific">Mesorhizobium cantuariense</name>
    <dbReference type="NCBI Taxonomy" id="1300275"/>
    <lineage>
        <taxon>Bacteria</taxon>
        <taxon>Pseudomonadati</taxon>
        <taxon>Pseudomonadota</taxon>
        <taxon>Alphaproteobacteria</taxon>
        <taxon>Hyphomicrobiales</taxon>
        <taxon>Phyllobacteriaceae</taxon>
        <taxon>Mesorhizobium</taxon>
    </lineage>
</organism>
<dbReference type="RefSeq" id="WP_378976844.1">
    <property type="nucleotide sequence ID" value="NZ_JBHRVD010000001.1"/>
</dbReference>
<dbReference type="EMBL" id="JBHRVD010000001">
    <property type="protein sequence ID" value="MFC3320714.1"/>
    <property type="molecule type" value="Genomic_DNA"/>
</dbReference>
<evidence type="ECO:0000313" key="1">
    <source>
        <dbReference type="EMBL" id="MFC3320714.1"/>
    </source>
</evidence>
<dbReference type="Proteomes" id="UP001595648">
    <property type="component" value="Unassembled WGS sequence"/>
</dbReference>
<protein>
    <submittedName>
        <fullName evidence="1">Uncharacterized protein</fullName>
    </submittedName>
</protein>
<evidence type="ECO:0000313" key="2">
    <source>
        <dbReference type="Proteomes" id="UP001595648"/>
    </source>
</evidence>
<name>A0ABV7MHN6_9HYPH</name>
<sequence length="67" mass="7481">MEIQATAAPVDCSREYVVSGNVKRKSSLREKEAKSRLAIVGYEILVVVEAAVCPFSCDVLRRIRRGR</sequence>
<gene>
    <name evidence="1" type="ORF">ACFOJ9_02590</name>
</gene>
<accession>A0ABV7MHN6</accession>
<comment type="caution">
    <text evidence="1">The sequence shown here is derived from an EMBL/GenBank/DDBJ whole genome shotgun (WGS) entry which is preliminary data.</text>
</comment>
<reference evidence="2" key="1">
    <citation type="journal article" date="2019" name="Int. J. Syst. Evol. Microbiol.">
        <title>The Global Catalogue of Microorganisms (GCM) 10K type strain sequencing project: providing services to taxonomists for standard genome sequencing and annotation.</title>
        <authorList>
            <consortium name="The Broad Institute Genomics Platform"/>
            <consortium name="The Broad Institute Genome Sequencing Center for Infectious Disease"/>
            <person name="Wu L."/>
            <person name="Ma J."/>
        </authorList>
    </citation>
    <scope>NUCLEOTIDE SEQUENCE [LARGE SCALE GENOMIC DNA]</scope>
    <source>
        <strain evidence="2">ICMP 19515</strain>
    </source>
</reference>
<keyword evidence="2" id="KW-1185">Reference proteome</keyword>
<proteinExistence type="predicted"/>